<gene>
    <name evidence="1" type="primary">AAGAB_0</name>
    <name evidence="1" type="ORF">E2C01_008237</name>
</gene>
<proteinExistence type="predicted"/>
<reference evidence="1 2" key="1">
    <citation type="submission" date="2019-05" db="EMBL/GenBank/DDBJ databases">
        <title>Another draft genome of Portunus trituberculatus and its Hox gene families provides insights of decapod evolution.</title>
        <authorList>
            <person name="Jeong J.-H."/>
            <person name="Song I."/>
            <person name="Kim S."/>
            <person name="Choi T."/>
            <person name="Kim D."/>
            <person name="Ryu S."/>
            <person name="Kim W."/>
        </authorList>
    </citation>
    <scope>NUCLEOTIDE SEQUENCE [LARGE SCALE GENOMIC DNA]</scope>
    <source>
        <tissue evidence="1">Muscle</tissue>
    </source>
</reference>
<dbReference type="Gene3D" id="3.40.50.11960">
    <property type="match status" value="1"/>
</dbReference>
<evidence type="ECO:0000313" key="1">
    <source>
        <dbReference type="EMBL" id="MPC15445.1"/>
    </source>
</evidence>
<dbReference type="AlphaFoldDB" id="A0A5B7D294"/>
<accession>A0A5B7D294</accession>
<dbReference type="EMBL" id="VSRR010000429">
    <property type="protein sequence ID" value="MPC15445.1"/>
    <property type="molecule type" value="Genomic_DNA"/>
</dbReference>
<name>A0A5B7D294_PORTR</name>
<keyword evidence="2" id="KW-1185">Reference proteome</keyword>
<sequence>MIKNDVLERINNLVEKIGDFEPDVQLLVCDSLGDDDNTAALSALTGQQWCISNGWELVELQPHEPQPDPEEDDFRESWGFKRISQALHACTWSNLDMKGSLLCHSLMDWRRNSLGHVAPLRLMGKRCISHPGN</sequence>
<comment type="caution">
    <text evidence="1">The sequence shown here is derived from an EMBL/GenBank/DDBJ whole genome shotgun (WGS) entry which is preliminary data.</text>
</comment>
<organism evidence="1 2">
    <name type="scientific">Portunus trituberculatus</name>
    <name type="common">Swimming crab</name>
    <name type="synonym">Neptunus trituberculatus</name>
    <dbReference type="NCBI Taxonomy" id="210409"/>
    <lineage>
        <taxon>Eukaryota</taxon>
        <taxon>Metazoa</taxon>
        <taxon>Ecdysozoa</taxon>
        <taxon>Arthropoda</taxon>
        <taxon>Crustacea</taxon>
        <taxon>Multicrustacea</taxon>
        <taxon>Malacostraca</taxon>
        <taxon>Eumalacostraca</taxon>
        <taxon>Eucarida</taxon>
        <taxon>Decapoda</taxon>
        <taxon>Pleocyemata</taxon>
        <taxon>Brachyura</taxon>
        <taxon>Eubrachyura</taxon>
        <taxon>Portunoidea</taxon>
        <taxon>Portunidae</taxon>
        <taxon>Portuninae</taxon>
        <taxon>Portunus</taxon>
    </lineage>
</organism>
<dbReference type="PANTHER" id="PTHR14659">
    <property type="entry name" value="ALPHA- AND GAMMA-ADAPTIN-BINDING PROTEIN P34"/>
    <property type="match status" value="1"/>
</dbReference>
<evidence type="ECO:0000313" key="2">
    <source>
        <dbReference type="Proteomes" id="UP000324222"/>
    </source>
</evidence>
<dbReference type="PANTHER" id="PTHR14659:SF1">
    <property type="entry name" value="ALPHA- AND GAMMA-ADAPTIN-BINDING PROTEIN P34"/>
    <property type="match status" value="1"/>
</dbReference>
<dbReference type="OrthoDB" id="1741717at2759"/>
<dbReference type="InterPro" id="IPR019341">
    <property type="entry name" value="Alpha/Gamma-adaptin-bd_p34"/>
</dbReference>
<protein>
    <submittedName>
        <fullName evidence="1">Alpha-and gamma-adaptin-binding protein p34</fullName>
    </submittedName>
</protein>
<dbReference type="Proteomes" id="UP000324222">
    <property type="component" value="Unassembled WGS sequence"/>
</dbReference>